<feature type="repeat" description="WD" evidence="7">
    <location>
        <begin position="46"/>
        <end position="66"/>
    </location>
</feature>
<dbReference type="PANTHER" id="PTHR13831:SF0">
    <property type="entry name" value="PROTEIN HIRA"/>
    <property type="match status" value="1"/>
</dbReference>
<evidence type="ECO:0000256" key="7">
    <source>
        <dbReference type="PROSITE-ProRule" id="PRU00221"/>
    </source>
</evidence>
<evidence type="ECO:0000256" key="4">
    <source>
        <dbReference type="ARBA" id="ARBA00022737"/>
    </source>
</evidence>
<evidence type="ECO:0000256" key="5">
    <source>
        <dbReference type="ARBA" id="ARBA00022853"/>
    </source>
</evidence>
<dbReference type="GO" id="GO:0000417">
    <property type="term" value="C:HIR complex"/>
    <property type="evidence" value="ECO:0007669"/>
    <property type="project" value="TreeGrafter"/>
</dbReference>
<dbReference type="AlphaFoldDB" id="A0A8R1DZH2"/>
<keyword evidence="5" id="KW-0156">Chromatin regulator</keyword>
<keyword evidence="11" id="KW-1185">Reference proteome</keyword>
<dbReference type="PANTHER" id="PTHR13831">
    <property type="entry name" value="MEMBER OF THE HIR1 FAMILY OF WD-REPEAT PROTEINS"/>
    <property type="match status" value="1"/>
</dbReference>
<dbReference type="Pfam" id="PF24105">
    <property type="entry name" value="Beta-prop_CAF1B_HIR1"/>
    <property type="match status" value="1"/>
</dbReference>
<feature type="domain" description="CAF1B/HIR1 beta-propeller" evidence="9">
    <location>
        <begin position="9"/>
        <end position="324"/>
    </location>
</feature>
<feature type="compositionally biased region" description="Acidic residues" evidence="8">
    <location>
        <begin position="485"/>
        <end position="513"/>
    </location>
</feature>
<dbReference type="Proteomes" id="UP000005237">
    <property type="component" value="Unassembled WGS sequence"/>
</dbReference>
<dbReference type="Gene3D" id="2.130.10.10">
    <property type="entry name" value="YVTN repeat-like/Quinoprotein amine dehydrogenase"/>
    <property type="match status" value="2"/>
</dbReference>
<dbReference type="InterPro" id="IPR001680">
    <property type="entry name" value="WD40_rpt"/>
</dbReference>
<evidence type="ECO:0000256" key="3">
    <source>
        <dbReference type="ARBA" id="ARBA00022574"/>
    </source>
</evidence>
<dbReference type="SMART" id="SM00320">
    <property type="entry name" value="WD40"/>
    <property type="match status" value="5"/>
</dbReference>
<dbReference type="GO" id="GO:0006351">
    <property type="term" value="P:DNA-templated transcription"/>
    <property type="evidence" value="ECO:0007669"/>
    <property type="project" value="InterPro"/>
</dbReference>
<dbReference type="InterPro" id="IPR055410">
    <property type="entry name" value="Beta-prop_CAF1B_HIR1"/>
</dbReference>
<feature type="region of interest" description="Disordered" evidence="8">
    <location>
        <begin position="387"/>
        <end position="438"/>
    </location>
</feature>
<organism evidence="10 11">
    <name type="scientific">Caenorhabditis japonica</name>
    <dbReference type="NCBI Taxonomy" id="281687"/>
    <lineage>
        <taxon>Eukaryota</taxon>
        <taxon>Metazoa</taxon>
        <taxon>Ecdysozoa</taxon>
        <taxon>Nematoda</taxon>
        <taxon>Chromadorea</taxon>
        <taxon>Rhabditida</taxon>
        <taxon>Rhabditina</taxon>
        <taxon>Rhabditomorpha</taxon>
        <taxon>Rhabditoidea</taxon>
        <taxon>Rhabditidae</taxon>
        <taxon>Peloderinae</taxon>
        <taxon>Caenorhabditis</taxon>
    </lineage>
</organism>
<dbReference type="EnsemblMetazoa" id="CJA17227.1">
    <property type="protein sequence ID" value="CJA17227.1"/>
    <property type="gene ID" value="WBGene00136433"/>
</dbReference>
<feature type="repeat" description="WD" evidence="7">
    <location>
        <begin position="139"/>
        <end position="180"/>
    </location>
</feature>
<feature type="compositionally biased region" description="Basic and acidic residues" evidence="8">
    <location>
        <begin position="387"/>
        <end position="432"/>
    </location>
</feature>
<feature type="region of interest" description="Disordered" evidence="8">
    <location>
        <begin position="346"/>
        <end position="365"/>
    </location>
</feature>
<dbReference type="SUPFAM" id="SSF50978">
    <property type="entry name" value="WD40 repeat-like"/>
    <property type="match status" value="1"/>
</dbReference>
<proteinExistence type="inferred from homology"/>
<dbReference type="PROSITE" id="PS50294">
    <property type="entry name" value="WD_REPEATS_REGION"/>
    <property type="match status" value="2"/>
</dbReference>
<dbReference type="GO" id="GO:0000785">
    <property type="term" value="C:chromatin"/>
    <property type="evidence" value="ECO:0007669"/>
    <property type="project" value="TreeGrafter"/>
</dbReference>
<evidence type="ECO:0000256" key="1">
    <source>
        <dbReference type="ARBA" id="ARBA00004123"/>
    </source>
</evidence>
<protein>
    <submittedName>
        <fullName evidence="10">WD_REPEATS_REGION domain-containing protein</fullName>
    </submittedName>
</protein>
<dbReference type="GO" id="GO:0005634">
    <property type="term" value="C:nucleus"/>
    <property type="evidence" value="ECO:0007669"/>
    <property type="project" value="UniProtKB-SubCell"/>
</dbReference>
<dbReference type="GO" id="GO:0031491">
    <property type="term" value="F:nucleosome binding"/>
    <property type="evidence" value="ECO:0007669"/>
    <property type="project" value="TreeGrafter"/>
</dbReference>
<dbReference type="GO" id="GO:0006338">
    <property type="term" value="P:chromatin remodeling"/>
    <property type="evidence" value="ECO:0007669"/>
    <property type="project" value="TreeGrafter"/>
</dbReference>
<evidence type="ECO:0000256" key="8">
    <source>
        <dbReference type="SAM" id="MobiDB-lite"/>
    </source>
</evidence>
<dbReference type="Pfam" id="PF09453">
    <property type="entry name" value="HIRA_B"/>
    <property type="match status" value="1"/>
</dbReference>
<name>A0A8R1DZH2_CAEJA</name>
<evidence type="ECO:0000259" key="9">
    <source>
        <dbReference type="Pfam" id="PF24105"/>
    </source>
</evidence>
<evidence type="ECO:0000313" key="10">
    <source>
        <dbReference type="EnsemblMetazoa" id="CJA17227.1"/>
    </source>
</evidence>
<sequence>MRSSSNGLVAVWNIAPVLESSKCVEKNVPKLLFQIQSQTTANTCRWAPDGRRFAFGSDDSSVSVWEYVGRINSAGSVGNITSAAGNVERYKESCILRGHSMEVLAVEWSPNGKYLATSSIDHKILIYNAKKLPECITLLSGSESAVKGLAWDPIGKYLASLEGDKKLKLWTTDNWQCVTTIDEPFEDSKEESMFSRLDWSPDGKYLLTPAAVKSGQPLIKLIQRQTWKANHHLAGHRKGTTCVRSLPRMINAELKNGKRIQLTCAAVGSRDKSVSIWLFPGTVKPVLVVDNLFHHSVMDFAWCGTSLLACSQDGSVKVLTVDKQLLGEVLDDARMSDLCHQMYSIRPPQYDRHNSEDSNRGNPILGVETSAKNASFFTCPEEVIENRKQNESAKEKSIVPIESHGDRPKENELKEKEQKMIAERSKQTEERKNGKRRIQPIFLASTALGAESSASTSLTHHCAATSSTSRKPISVSPPRKRLALSDDEVDLEMSSDSEGEDEADTNDDDESSDEERSRTRKATNAHQILEIELRKPVLCPVEPKSLKTTEGTVLMEAPEQQSSITYLIPDRKSLVVEVDNRWKHGGIETCHVKLLKKRMNETDVDEDRRPVHDILWMTVVGAPVIIVSANKWVSQVFAV</sequence>
<feature type="compositionally biased region" description="Basic and acidic residues" evidence="8">
    <location>
        <begin position="349"/>
        <end position="359"/>
    </location>
</feature>
<evidence type="ECO:0000256" key="6">
    <source>
        <dbReference type="ARBA" id="ARBA00023242"/>
    </source>
</evidence>
<evidence type="ECO:0000313" key="11">
    <source>
        <dbReference type="Proteomes" id="UP000005237"/>
    </source>
</evidence>
<dbReference type="PROSITE" id="PS50082">
    <property type="entry name" value="WD_REPEATS_2"/>
    <property type="match status" value="3"/>
</dbReference>
<comment type="similarity">
    <text evidence="2">Belongs to the WD repeat HIR1 family.</text>
</comment>
<dbReference type="FunFam" id="2.130.10.10:FF:002935">
    <property type="entry name" value="Protein HIRA"/>
    <property type="match status" value="1"/>
</dbReference>
<comment type="subcellular location">
    <subcellularLocation>
        <location evidence="1">Nucleus</location>
    </subcellularLocation>
</comment>
<dbReference type="InterPro" id="IPR019015">
    <property type="entry name" value="HIRA_B_motif"/>
</dbReference>
<keyword evidence="6" id="KW-0539">Nucleus</keyword>
<dbReference type="InterPro" id="IPR031120">
    <property type="entry name" value="HIR1-like"/>
</dbReference>
<dbReference type="InterPro" id="IPR036322">
    <property type="entry name" value="WD40_repeat_dom_sf"/>
</dbReference>
<accession>A0A8R1DZH2</accession>
<feature type="compositionally biased region" description="Polar residues" evidence="8">
    <location>
        <begin position="459"/>
        <end position="471"/>
    </location>
</feature>
<keyword evidence="4" id="KW-0677">Repeat</keyword>
<reference evidence="10" key="2">
    <citation type="submission" date="2022-06" db="UniProtKB">
        <authorList>
            <consortium name="EnsemblMetazoa"/>
        </authorList>
    </citation>
    <scope>IDENTIFICATION</scope>
    <source>
        <strain evidence="10">DF5081</strain>
    </source>
</reference>
<reference evidence="11" key="1">
    <citation type="submission" date="2010-08" db="EMBL/GenBank/DDBJ databases">
        <authorList>
            <consortium name="Caenorhabditis japonica Sequencing Consortium"/>
            <person name="Wilson R.K."/>
        </authorList>
    </citation>
    <scope>NUCLEOTIDE SEQUENCE [LARGE SCALE GENOMIC DNA]</scope>
    <source>
        <strain evidence="11">DF5081</strain>
    </source>
</reference>
<feature type="region of interest" description="Disordered" evidence="8">
    <location>
        <begin position="459"/>
        <end position="523"/>
    </location>
</feature>
<evidence type="ECO:0000256" key="2">
    <source>
        <dbReference type="ARBA" id="ARBA00007306"/>
    </source>
</evidence>
<dbReference type="InterPro" id="IPR015943">
    <property type="entry name" value="WD40/YVTN_repeat-like_dom_sf"/>
</dbReference>
<keyword evidence="3 7" id="KW-0853">WD repeat</keyword>
<feature type="repeat" description="WD" evidence="7">
    <location>
        <begin position="96"/>
        <end position="128"/>
    </location>
</feature>